<evidence type="ECO:0000259" key="4">
    <source>
        <dbReference type="PROSITE" id="PS50009"/>
    </source>
</evidence>
<dbReference type="InterPro" id="IPR023578">
    <property type="entry name" value="Ras_GEF_dom_sf"/>
</dbReference>
<evidence type="ECO:0000256" key="3">
    <source>
        <dbReference type="SAM" id="MobiDB-lite"/>
    </source>
</evidence>
<evidence type="ECO:0000313" key="5">
    <source>
        <dbReference type="EMBL" id="EFI93842.1"/>
    </source>
</evidence>
<dbReference type="Gene3D" id="1.10.840.10">
    <property type="entry name" value="Ras guanine-nucleotide exchange factors catalytic domain"/>
    <property type="match status" value="1"/>
</dbReference>
<dbReference type="AlphaFoldDB" id="D8QEF2"/>
<sequence length="839" mass="93356">MAAPPNRDTSQPLRRKRAMEDLKPLDKSTLPTPDAPTPFPSSPSCDHVSPSHQPAATHEESPISTLEETDPIKRRESALEEALFPVECLSAAHIGIEDKEGIKHRFIDGHIPTLRLKMKKFLKVVDGNVPPVENIRLDYMKKAFRFPYYQLRNVSSGLTTSSEELVNRFRDAAEDANEIGHLIIRIIIPTHEAQVTRSGVWVILATLAYGSISFKDIPAHLEPLRQVRHNSCVTPSDRPTLQRASTAPPSPSTPKRTRSNSLLGLFPTCHIPLTRANSAPKKLIGKATRTRTSSESSQLRPPASRATAMAHRQKLADRHHFVEVGSGSSAIEGCLVPGVCAIGPLDAVLHDMAVEIIYDSKDSDHPKPIAASVGGMAALAASGDKQLCRHILRSFRLFCTSETLLSAIAMRWNSPDVAPAKRIAERTRLVDFIVLWLQSFWRWENDLAALGDIIQLYNDHISTAGDVSTSARKEICEAIERVRRFDKPQAPLVDPQGVRTIPASGYVAPRKGKLTMDVLCAARLSAREVAHCLARRANELYCEIDGVNWFVYVFRKNKDIGQALLDFLSYANRLHIWVVETIASEKTPMDRATRIGWWIDVADGCLSVGDFCSMVSILNALQISHIRNMRASTLLVKWESKMKFQVMKGFEEAPMGLGDVVLIDGTRVPNKFVAASDAAGAPAVPDAGFLLTLVERLRVLPENQLTRASEQTRDVNLLNLQFAENLYKFVERVEKHRVPFQFEAAQDGNVRSFVELELLERASNAAQDKMLSHLDDLFDKDKHKHLIDEPKVYHLERRNGPLIALMPGEGFDYCLKDKMTIVSLNDGDGLKLDATLIDV</sequence>
<evidence type="ECO:0000256" key="2">
    <source>
        <dbReference type="PROSITE-ProRule" id="PRU00168"/>
    </source>
</evidence>
<feature type="region of interest" description="Disordered" evidence="3">
    <location>
        <begin position="231"/>
        <end position="260"/>
    </location>
</feature>
<dbReference type="KEGG" id="scm:SCHCO_02680314"/>
<dbReference type="RefSeq" id="XP_003028745.1">
    <property type="nucleotide sequence ID" value="XM_003028699.1"/>
</dbReference>
<dbReference type="InterPro" id="IPR008937">
    <property type="entry name" value="Ras-like_GEF"/>
</dbReference>
<dbReference type="GeneID" id="9596940"/>
<dbReference type="PANTHER" id="PTHR23113">
    <property type="entry name" value="GUANINE NUCLEOTIDE EXCHANGE FACTOR"/>
    <property type="match status" value="1"/>
</dbReference>
<keyword evidence="1 2" id="KW-0344">Guanine-nucleotide releasing factor</keyword>
<keyword evidence="6" id="KW-1185">Reference proteome</keyword>
<evidence type="ECO:0000256" key="1">
    <source>
        <dbReference type="ARBA" id="ARBA00022658"/>
    </source>
</evidence>
<dbReference type="GO" id="GO:0007264">
    <property type="term" value="P:small GTPase-mediated signal transduction"/>
    <property type="evidence" value="ECO:0007669"/>
    <property type="project" value="InterPro"/>
</dbReference>
<gene>
    <name evidence="5" type="ORF">SCHCODRAFT_237143</name>
</gene>
<dbReference type="PANTHER" id="PTHR23113:SF99">
    <property type="entry name" value="RASGEF DOMAIN-CONTAINING PROTEIN"/>
    <property type="match status" value="1"/>
</dbReference>
<evidence type="ECO:0000313" key="6">
    <source>
        <dbReference type="Proteomes" id="UP000007431"/>
    </source>
</evidence>
<proteinExistence type="predicted"/>
<feature type="region of interest" description="Disordered" evidence="3">
    <location>
        <begin position="1"/>
        <end position="69"/>
    </location>
</feature>
<dbReference type="SUPFAM" id="SSF48366">
    <property type="entry name" value="Ras GEF"/>
    <property type="match status" value="1"/>
</dbReference>
<dbReference type="Proteomes" id="UP000007431">
    <property type="component" value="Unassembled WGS sequence"/>
</dbReference>
<dbReference type="OMA" id="GRINFFP"/>
<dbReference type="OrthoDB" id="546434at2759"/>
<feature type="domain" description="Ras-GEF" evidence="4">
    <location>
        <begin position="525"/>
        <end position="769"/>
    </location>
</feature>
<dbReference type="InterPro" id="IPR036964">
    <property type="entry name" value="RASGEF_cat_dom_sf"/>
</dbReference>
<dbReference type="PROSITE" id="PS50009">
    <property type="entry name" value="RASGEF_CAT"/>
    <property type="match status" value="1"/>
</dbReference>
<organism evidence="6">
    <name type="scientific">Schizophyllum commune (strain H4-8 / FGSC 9210)</name>
    <name type="common">Split gill fungus</name>
    <dbReference type="NCBI Taxonomy" id="578458"/>
    <lineage>
        <taxon>Eukaryota</taxon>
        <taxon>Fungi</taxon>
        <taxon>Dikarya</taxon>
        <taxon>Basidiomycota</taxon>
        <taxon>Agaricomycotina</taxon>
        <taxon>Agaricomycetes</taxon>
        <taxon>Agaricomycetidae</taxon>
        <taxon>Agaricales</taxon>
        <taxon>Schizophyllaceae</taxon>
        <taxon>Schizophyllum</taxon>
    </lineage>
</organism>
<dbReference type="VEuPathDB" id="FungiDB:SCHCODRAFT_02680314"/>
<name>D8QEF2_SCHCM</name>
<dbReference type="HOGENOM" id="CLU_338933_0_0_1"/>
<dbReference type="EMBL" id="GL377310">
    <property type="protein sequence ID" value="EFI93842.1"/>
    <property type="molecule type" value="Genomic_DNA"/>
</dbReference>
<reference evidence="5 6" key="1">
    <citation type="journal article" date="2010" name="Nat. Biotechnol.">
        <title>Genome sequence of the model mushroom Schizophyllum commune.</title>
        <authorList>
            <person name="Ohm R.A."/>
            <person name="de Jong J.F."/>
            <person name="Lugones L.G."/>
            <person name="Aerts A."/>
            <person name="Kothe E."/>
            <person name="Stajich J.E."/>
            <person name="de Vries R.P."/>
            <person name="Record E."/>
            <person name="Levasseur A."/>
            <person name="Baker S.E."/>
            <person name="Bartholomew K.A."/>
            <person name="Coutinho P.M."/>
            <person name="Erdmann S."/>
            <person name="Fowler T.J."/>
            <person name="Gathman A.C."/>
            <person name="Lombard V."/>
            <person name="Henrissat B."/>
            <person name="Knabe N."/>
            <person name="Kuees U."/>
            <person name="Lilly W.W."/>
            <person name="Lindquist E."/>
            <person name="Lucas S."/>
            <person name="Magnuson J.K."/>
            <person name="Piumi F."/>
            <person name="Raudaskoski M."/>
            <person name="Salamov A."/>
            <person name="Schmutz J."/>
            <person name="Schwarze F.W.M.R."/>
            <person name="vanKuyk P.A."/>
            <person name="Horton J.S."/>
            <person name="Grigoriev I.V."/>
            <person name="Woesten H.A.B."/>
        </authorList>
    </citation>
    <scope>NUCLEOTIDE SEQUENCE [LARGE SCALE GENOMIC DNA]</scope>
    <source>
        <strain evidence="6">H4-8 / FGSC 9210</strain>
    </source>
</reference>
<protein>
    <recommendedName>
        <fullName evidence="4">Ras-GEF domain-containing protein</fullName>
    </recommendedName>
</protein>
<dbReference type="Pfam" id="PF00617">
    <property type="entry name" value="RasGEF"/>
    <property type="match status" value="1"/>
</dbReference>
<dbReference type="GO" id="GO:0005085">
    <property type="term" value="F:guanyl-nucleotide exchange factor activity"/>
    <property type="evidence" value="ECO:0007669"/>
    <property type="project" value="UniProtKB-KW"/>
</dbReference>
<accession>D8QEF2</accession>
<dbReference type="STRING" id="578458.D8QEF2"/>
<dbReference type="InterPro" id="IPR001895">
    <property type="entry name" value="RASGEF_cat_dom"/>
</dbReference>
<dbReference type="InParanoid" id="D8QEF2"/>